<reference evidence="1 2" key="1">
    <citation type="journal article" date="2023" name="Plants (Basel)">
        <title>Bridging the Gap: Combining Genomics and Transcriptomics Approaches to Understand Stylosanthes scabra, an Orphan Legume from the Brazilian Caatinga.</title>
        <authorList>
            <person name="Ferreira-Neto J.R.C."/>
            <person name="da Silva M.D."/>
            <person name="Binneck E."/>
            <person name="de Melo N.F."/>
            <person name="da Silva R.H."/>
            <person name="de Melo A.L.T.M."/>
            <person name="Pandolfi V."/>
            <person name="Bustamante F.O."/>
            <person name="Brasileiro-Vidal A.C."/>
            <person name="Benko-Iseppon A.M."/>
        </authorList>
    </citation>
    <scope>NUCLEOTIDE SEQUENCE [LARGE SCALE GENOMIC DNA]</scope>
    <source>
        <tissue evidence="1">Leaves</tissue>
    </source>
</reference>
<evidence type="ECO:0000313" key="1">
    <source>
        <dbReference type="EMBL" id="MED6162168.1"/>
    </source>
</evidence>
<sequence length="119" mass="13613">MSLLIKPVLFNRIGPRTISTVVSVAEDLFLESDSVALTTFPCYRTVVFAPYTFSFGANFPWPGKEPTFPFTATARTQHRISHTLASIVTTLNNNNRGKKMKKNLRHNMMAVQAFRWYHF</sequence>
<dbReference type="Proteomes" id="UP001341840">
    <property type="component" value="Unassembled WGS sequence"/>
</dbReference>
<evidence type="ECO:0000313" key="2">
    <source>
        <dbReference type="Proteomes" id="UP001341840"/>
    </source>
</evidence>
<keyword evidence="2" id="KW-1185">Reference proteome</keyword>
<protein>
    <submittedName>
        <fullName evidence="1">Uncharacterized protein</fullName>
    </submittedName>
</protein>
<dbReference type="EMBL" id="JASCZI010121544">
    <property type="protein sequence ID" value="MED6162168.1"/>
    <property type="molecule type" value="Genomic_DNA"/>
</dbReference>
<accession>A0ABU6URD8</accession>
<comment type="caution">
    <text evidence="1">The sequence shown here is derived from an EMBL/GenBank/DDBJ whole genome shotgun (WGS) entry which is preliminary data.</text>
</comment>
<gene>
    <name evidence="1" type="ORF">PIB30_067827</name>
</gene>
<name>A0ABU6URD8_9FABA</name>
<proteinExistence type="predicted"/>
<organism evidence="1 2">
    <name type="scientific">Stylosanthes scabra</name>
    <dbReference type="NCBI Taxonomy" id="79078"/>
    <lineage>
        <taxon>Eukaryota</taxon>
        <taxon>Viridiplantae</taxon>
        <taxon>Streptophyta</taxon>
        <taxon>Embryophyta</taxon>
        <taxon>Tracheophyta</taxon>
        <taxon>Spermatophyta</taxon>
        <taxon>Magnoliopsida</taxon>
        <taxon>eudicotyledons</taxon>
        <taxon>Gunneridae</taxon>
        <taxon>Pentapetalae</taxon>
        <taxon>rosids</taxon>
        <taxon>fabids</taxon>
        <taxon>Fabales</taxon>
        <taxon>Fabaceae</taxon>
        <taxon>Papilionoideae</taxon>
        <taxon>50 kb inversion clade</taxon>
        <taxon>dalbergioids sensu lato</taxon>
        <taxon>Dalbergieae</taxon>
        <taxon>Pterocarpus clade</taxon>
        <taxon>Stylosanthes</taxon>
    </lineage>
</organism>